<feature type="region of interest" description="Disordered" evidence="1">
    <location>
        <begin position="64"/>
        <end position="112"/>
    </location>
</feature>
<feature type="transmembrane region" description="Helical" evidence="2">
    <location>
        <begin position="132"/>
        <end position="153"/>
    </location>
</feature>
<evidence type="ECO:0000256" key="1">
    <source>
        <dbReference type="SAM" id="MobiDB-lite"/>
    </source>
</evidence>
<dbReference type="Proteomes" id="UP000230233">
    <property type="component" value="Chromosome II"/>
</dbReference>
<keyword evidence="4" id="KW-1185">Reference proteome</keyword>
<reference evidence="4" key="1">
    <citation type="submission" date="2017-10" db="EMBL/GenBank/DDBJ databases">
        <title>Rapid genome shrinkage in a self-fertile nematode reveals novel sperm competition proteins.</title>
        <authorList>
            <person name="Yin D."/>
            <person name="Schwarz E.M."/>
            <person name="Thomas C.G."/>
            <person name="Felde R.L."/>
            <person name="Korf I.F."/>
            <person name="Cutter A.D."/>
            <person name="Schartner C.M."/>
            <person name="Ralston E.J."/>
            <person name="Meyer B.J."/>
            <person name="Haag E.S."/>
        </authorList>
    </citation>
    <scope>NUCLEOTIDE SEQUENCE [LARGE SCALE GENOMIC DNA]</scope>
    <source>
        <strain evidence="4">JU1422</strain>
    </source>
</reference>
<feature type="compositionally biased region" description="Polar residues" evidence="1">
    <location>
        <begin position="102"/>
        <end position="112"/>
    </location>
</feature>
<organism evidence="3 4">
    <name type="scientific">Caenorhabditis nigoni</name>
    <dbReference type="NCBI Taxonomy" id="1611254"/>
    <lineage>
        <taxon>Eukaryota</taxon>
        <taxon>Metazoa</taxon>
        <taxon>Ecdysozoa</taxon>
        <taxon>Nematoda</taxon>
        <taxon>Chromadorea</taxon>
        <taxon>Rhabditida</taxon>
        <taxon>Rhabditina</taxon>
        <taxon>Rhabditomorpha</taxon>
        <taxon>Rhabditoidea</taxon>
        <taxon>Rhabditidae</taxon>
        <taxon>Peloderinae</taxon>
        <taxon>Caenorhabditis</taxon>
    </lineage>
</organism>
<name>A0A2G5V345_9PELO</name>
<evidence type="ECO:0000256" key="2">
    <source>
        <dbReference type="SAM" id="Phobius"/>
    </source>
</evidence>
<protein>
    <submittedName>
        <fullName evidence="3">Uncharacterized protein</fullName>
    </submittedName>
</protein>
<sequence length="169" mass="17952">MVALNGCFATTPDISLRFTFILLFDFTSNMRFSILLLISVLIVFASSQSTSDTLYSSSTESVTTSKYANSSPTSSSASSYGPIGSSESTETDGTEGTSGTTNKDLNSPTSTDSLNLDDVEKLVTYTTKQKTIFIACCGGTFVLLIALAILSGMSDTIARSRQKNSRTHA</sequence>
<proteinExistence type="predicted"/>
<feature type="compositionally biased region" description="Low complexity" evidence="1">
    <location>
        <begin position="64"/>
        <end position="88"/>
    </location>
</feature>
<keyword evidence="2" id="KW-0812">Transmembrane</keyword>
<comment type="caution">
    <text evidence="3">The sequence shown here is derived from an EMBL/GenBank/DDBJ whole genome shotgun (WGS) entry which is preliminary data.</text>
</comment>
<evidence type="ECO:0000313" key="4">
    <source>
        <dbReference type="Proteomes" id="UP000230233"/>
    </source>
</evidence>
<keyword evidence="2" id="KW-1133">Transmembrane helix</keyword>
<dbReference type="AlphaFoldDB" id="A0A2G5V345"/>
<accession>A0A2G5V345</accession>
<evidence type="ECO:0000313" key="3">
    <source>
        <dbReference type="EMBL" id="PIC46208.1"/>
    </source>
</evidence>
<dbReference type="OrthoDB" id="5869597at2759"/>
<dbReference type="EMBL" id="PDUG01000002">
    <property type="protein sequence ID" value="PIC46208.1"/>
    <property type="molecule type" value="Genomic_DNA"/>
</dbReference>
<keyword evidence="2" id="KW-0472">Membrane</keyword>
<gene>
    <name evidence="3" type="primary">Cni-F40F8.12</name>
    <name evidence="3" type="synonym">Cnig_chr_II.g5973</name>
    <name evidence="3" type="ORF">B9Z55_005973</name>
</gene>
<feature type="transmembrane region" description="Helical" evidence="2">
    <location>
        <begin position="20"/>
        <end position="45"/>
    </location>
</feature>